<evidence type="ECO:0000313" key="1">
    <source>
        <dbReference type="EMBL" id="MDG0794530.1"/>
    </source>
</evidence>
<accession>A0A9X4KMD3</accession>
<protein>
    <recommendedName>
        <fullName evidence="3">Glycosyltransferase</fullName>
    </recommendedName>
</protein>
<evidence type="ECO:0000313" key="2">
    <source>
        <dbReference type="Proteomes" id="UP001153387"/>
    </source>
</evidence>
<name>A0A9X4KMD3_9BACL</name>
<dbReference type="Proteomes" id="UP001153387">
    <property type="component" value="Unassembled WGS sequence"/>
</dbReference>
<proteinExistence type="predicted"/>
<gene>
    <name evidence="1" type="ORF">OMP38_29590</name>
</gene>
<reference evidence="1 2" key="1">
    <citation type="submission" date="2022-10" db="EMBL/GenBank/DDBJ databases">
        <title>Comparative genomic analysis of Cohnella hashimotonis sp. nov., isolated from the International Space Station.</title>
        <authorList>
            <person name="Simpson A."/>
            <person name="Venkateswaran K."/>
        </authorList>
    </citation>
    <scope>NUCLEOTIDE SEQUENCE [LARGE SCALE GENOMIC DNA]</scope>
    <source>
        <strain evidence="1 2">DSM 18997</strain>
    </source>
</reference>
<dbReference type="EMBL" id="JAPDHZ010000006">
    <property type="protein sequence ID" value="MDG0794530.1"/>
    <property type="molecule type" value="Genomic_DNA"/>
</dbReference>
<sequence>MRKKKIAICAVQVPFNYGGAEVLVEELNKQLRLRNFDSEIINIPFKWYPKERLINEAFIWSMMDLTESNGEKIDMVICTKYPSYIVKHPNKVVWLFHQHRSIYELLGTSYSEFSQTSDDLKIINHVRDIDNKFLSQANQLFAISQNVKDRLLKYNQIESEVLYPPTKHEGKYKSAESQDYIFRRVDLIR</sequence>
<dbReference type="SUPFAM" id="SSF53756">
    <property type="entry name" value="UDP-Glycosyltransferase/glycogen phosphorylase"/>
    <property type="match status" value="1"/>
</dbReference>
<dbReference type="AlphaFoldDB" id="A0A9X4KMD3"/>
<organism evidence="1 2">
    <name type="scientific">Cohnella ginsengisoli</name>
    <dbReference type="NCBI Taxonomy" id="425004"/>
    <lineage>
        <taxon>Bacteria</taxon>
        <taxon>Bacillati</taxon>
        <taxon>Bacillota</taxon>
        <taxon>Bacilli</taxon>
        <taxon>Bacillales</taxon>
        <taxon>Paenibacillaceae</taxon>
        <taxon>Cohnella</taxon>
    </lineage>
</organism>
<comment type="caution">
    <text evidence="1">The sequence shown here is derived from an EMBL/GenBank/DDBJ whole genome shotgun (WGS) entry which is preliminary data.</text>
</comment>
<evidence type="ECO:0008006" key="3">
    <source>
        <dbReference type="Google" id="ProtNLM"/>
    </source>
</evidence>
<keyword evidence="2" id="KW-1185">Reference proteome</keyword>
<dbReference type="Gene3D" id="3.40.50.2000">
    <property type="entry name" value="Glycogen Phosphorylase B"/>
    <property type="match status" value="1"/>
</dbReference>
<dbReference type="RefSeq" id="WP_277568263.1">
    <property type="nucleotide sequence ID" value="NZ_JAPDHZ010000006.1"/>
</dbReference>